<organism evidence="2 3">
    <name type="scientific">Rubroshorea leprosula</name>
    <dbReference type="NCBI Taxonomy" id="152421"/>
    <lineage>
        <taxon>Eukaryota</taxon>
        <taxon>Viridiplantae</taxon>
        <taxon>Streptophyta</taxon>
        <taxon>Embryophyta</taxon>
        <taxon>Tracheophyta</taxon>
        <taxon>Spermatophyta</taxon>
        <taxon>Magnoliopsida</taxon>
        <taxon>eudicotyledons</taxon>
        <taxon>Gunneridae</taxon>
        <taxon>Pentapetalae</taxon>
        <taxon>rosids</taxon>
        <taxon>malvids</taxon>
        <taxon>Malvales</taxon>
        <taxon>Dipterocarpaceae</taxon>
        <taxon>Rubroshorea</taxon>
    </lineage>
</organism>
<protein>
    <submittedName>
        <fullName evidence="2">Uncharacterized protein</fullName>
    </submittedName>
</protein>
<dbReference type="EMBL" id="BPVZ01000167">
    <property type="protein sequence ID" value="GKV43287.1"/>
    <property type="molecule type" value="Genomic_DNA"/>
</dbReference>
<comment type="caution">
    <text evidence="2">The sequence shown here is derived from an EMBL/GenBank/DDBJ whole genome shotgun (WGS) entry which is preliminary data.</text>
</comment>
<reference evidence="2 3" key="1">
    <citation type="journal article" date="2021" name="Commun. Biol.">
        <title>The genome of Shorea leprosula (Dipterocarpaceae) highlights the ecological relevance of drought in aseasonal tropical rainforests.</title>
        <authorList>
            <person name="Ng K.K.S."/>
            <person name="Kobayashi M.J."/>
            <person name="Fawcett J.A."/>
            <person name="Hatakeyama M."/>
            <person name="Paape T."/>
            <person name="Ng C.H."/>
            <person name="Ang C.C."/>
            <person name="Tnah L.H."/>
            <person name="Lee C.T."/>
            <person name="Nishiyama T."/>
            <person name="Sese J."/>
            <person name="O'Brien M.J."/>
            <person name="Copetti D."/>
            <person name="Mohd Noor M.I."/>
            <person name="Ong R.C."/>
            <person name="Putra M."/>
            <person name="Sireger I.Z."/>
            <person name="Indrioko S."/>
            <person name="Kosugi Y."/>
            <person name="Izuno A."/>
            <person name="Isagi Y."/>
            <person name="Lee S.L."/>
            <person name="Shimizu K.K."/>
        </authorList>
    </citation>
    <scope>NUCLEOTIDE SEQUENCE [LARGE SCALE GENOMIC DNA]</scope>
    <source>
        <strain evidence="2">214</strain>
    </source>
</reference>
<keyword evidence="3" id="KW-1185">Reference proteome</keyword>
<dbReference type="AlphaFoldDB" id="A0AAV5M404"/>
<gene>
    <name evidence="2" type="ORF">SLEP1_g50599</name>
</gene>
<proteinExistence type="predicted"/>
<name>A0AAV5M404_9ROSI</name>
<evidence type="ECO:0000313" key="2">
    <source>
        <dbReference type="EMBL" id="GKV43287.1"/>
    </source>
</evidence>
<evidence type="ECO:0000313" key="3">
    <source>
        <dbReference type="Proteomes" id="UP001054252"/>
    </source>
</evidence>
<accession>A0AAV5M404</accession>
<sequence>MPVLEEGSSSSSTIAEHMKLRRPRNQITEADTNSEIPSVIQSTRCKSTISSLFLSTFSAGNNGGNETVPTNTNVTPKKKATQSTFRGLGCTASASQQVSVPAVIRTSADWEAKKLKKKIQKQEKKKKGGHSGIKIGNENCTVHEDFMSDGGNGNGCEAIQDVWCDPGIGISGDAVGSVDSAVARRNVPGRGKIDGERISHREVCNFLFNLRCVWFEGYTRW</sequence>
<evidence type="ECO:0000256" key="1">
    <source>
        <dbReference type="SAM" id="MobiDB-lite"/>
    </source>
</evidence>
<dbReference type="Proteomes" id="UP001054252">
    <property type="component" value="Unassembled WGS sequence"/>
</dbReference>
<feature type="region of interest" description="Disordered" evidence="1">
    <location>
        <begin position="1"/>
        <end position="32"/>
    </location>
</feature>